<reference evidence="4 5" key="1">
    <citation type="submission" date="2013-11" db="EMBL/GenBank/DDBJ databases">
        <title>Metagenomic analysis of a methanogenic consortium involved in long chain n-alkane degradation.</title>
        <authorList>
            <person name="Davidova I.A."/>
            <person name="Callaghan A.V."/>
            <person name="Wawrik B."/>
            <person name="Pruitt S."/>
            <person name="Marks C."/>
            <person name="Duncan K.E."/>
            <person name="Suflita J.M."/>
        </authorList>
    </citation>
    <scope>NUCLEOTIDE SEQUENCE [LARGE SCALE GENOMIC DNA]</scope>
    <source>
        <strain evidence="4 5">SPR</strain>
    </source>
</reference>
<dbReference type="PATRIC" id="fig|1429043.3.peg.4160"/>
<dbReference type="PANTHER" id="PTHR47893:SF1">
    <property type="entry name" value="REGULATORY PROTEIN PCHR"/>
    <property type="match status" value="1"/>
</dbReference>
<name>A0A0D2HNE8_9BACT</name>
<keyword evidence="2" id="KW-0804">Transcription</keyword>
<dbReference type="Gene3D" id="1.10.10.60">
    <property type="entry name" value="Homeodomain-like"/>
    <property type="match status" value="2"/>
</dbReference>
<accession>A0A0D2HNE8</accession>
<evidence type="ECO:0000256" key="2">
    <source>
        <dbReference type="ARBA" id="ARBA00023163"/>
    </source>
</evidence>
<dbReference type="SMART" id="SM00342">
    <property type="entry name" value="HTH_ARAC"/>
    <property type="match status" value="1"/>
</dbReference>
<dbReference type="RefSeq" id="WP_052515362.1">
    <property type="nucleotide sequence ID" value="NZ_AZAC01000034.1"/>
</dbReference>
<dbReference type="OrthoDB" id="5447471at2"/>
<dbReference type="Pfam" id="PF12833">
    <property type="entry name" value="HTH_18"/>
    <property type="match status" value="1"/>
</dbReference>
<organism evidence="4 5">
    <name type="scientific">Dethiosulfatarculus sandiegensis</name>
    <dbReference type="NCBI Taxonomy" id="1429043"/>
    <lineage>
        <taxon>Bacteria</taxon>
        <taxon>Pseudomonadati</taxon>
        <taxon>Thermodesulfobacteriota</taxon>
        <taxon>Desulfarculia</taxon>
        <taxon>Desulfarculales</taxon>
        <taxon>Desulfarculaceae</taxon>
        <taxon>Dethiosulfatarculus</taxon>
    </lineage>
</organism>
<dbReference type="InParanoid" id="A0A0D2HNE8"/>
<dbReference type="InterPro" id="IPR053142">
    <property type="entry name" value="PchR_regulatory_protein"/>
</dbReference>
<dbReference type="GO" id="GO:0043565">
    <property type="term" value="F:sequence-specific DNA binding"/>
    <property type="evidence" value="ECO:0007669"/>
    <property type="project" value="InterPro"/>
</dbReference>
<proteinExistence type="predicted"/>
<dbReference type="PANTHER" id="PTHR47893">
    <property type="entry name" value="REGULATORY PROTEIN PCHR"/>
    <property type="match status" value="1"/>
</dbReference>
<gene>
    <name evidence="4" type="ORF">X474_19625</name>
</gene>
<dbReference type="GO" id="GO:0003700">
    <property type="term" value="F:DNA-binding transcription factor activity"/>
    <property type="evidence" value="ECO:0007669"/>
    <property type="project" value="InterPro"/>
</dbReference>
<sequence length="330" mass="37627">MTSSIFHRSCRLGDFDFEQTGDCANRFEKSWDLPSEVAEGYLTHIEFRPGFSAFLANYKVKDDLSFFMDCPKPAFGLGFCVSGSLRGKTPDMPHGVTTNAGQSHLFYFPDQRGFVSDKKSTTRLSLSLIMDPKFFYELIKDEIFSFPRFLRPVAEGAIERCFCQTDVVNSQMYSAFLQFLNCPFKGTTRRLFLESKAMELTALRLENLKNKSRQDRTLTPEEMDKIRQAADLLDKNQKDPPSLFCLAKTVGLSHGKLNQGFRVLFGTTAFGYLRQVRLDNAKRLLETRRMNVTEAAFEVGYNSLSSFSRAFMNQYGLNPNSCHKKMGVVF</sequence>
<dbReference type="SUPFAM" id="SSF46689">
    <property type="entry name" value="Homeodomain-like"/>
    <property type="match status" value="1"/>
</dbReference>
<dbReference type="InterPro" id="IPR009057">
    <property type="entry name" value="Homeodomain-like_sf"/>
</dbReference>
<keyword evidence="5" id="KW-1185">Reference proteome</keyword>
<evidence type="ECO:0000256" key="1">
    <source>
        <dbReference type="ARBA" id="ARBA00023015"/>
    </source>
</evidence>
<evidence type="ECO:0000259" key="3">
    <source>
        <dbReference type="PROSITE" id="PS01124"/>
    </source>
</evidence>
<dbReference type="Proteomes" id="UP000032233">
    <property type="component" value="Unassembled WGS sequence"/>
</dbReference>
<protein>
    <submittedName>
        <fullName evidence="4">AraC family transcriptional regulator</fullName>
    </submittedName>
</protein>
<feature type="domain" description="HTH araC/xylS-type" evidence="3">
    <location>
        <begin position="227"/>
        <end position="325"/>
    </location>
</feature>
<keyword evidence="1" id="KW-0805">Transcription regulation</keyword>
<dbReference type="EMBL" id="AZAC01000034">
    <property type="protein sequence ID" value="KIX12068.1"/>
    <property type="molecule type" value="Genomic_DNA"/>
</dbReference>
<dbReference type="STRING" id="1429043.X474_19625"/>
<dbReference type="AlphaFoldDB" id="A0A0D2HNE8"/>
<evidence type="ECO:0000313" key="5">
    <source>
        <dbReference type="Proteomes" id="UP000032233"/>
    </source>
</evidence>
<dbReference type="InterPro" id="IPR018060">
    <property type="entry name" value="HTH_AraC"/>
</dbReference>
<comment type="caution">
    <text evidence="4">The sequence shown here is derived from an EMBL/GenBank/DDBJ whole genome shotgun (WGS) entry which is preliminary data.</text>
</comment>
<dbReference type="FunCoup" id="A0A0D2HNE8">
    <property type="interactions" value="185"/>
</dbReference>
<dbReference type="PROSITE" id="PS01124">
    <property type="entry name" value="HTH_ARAC_FAMILY_2"/>
    <property type="match status" value="1"/>
</dbReference>
<evidence type="ECO:0000313" key="4">
    <source>
        <dbReference type="EMBL" id="KIX12068.1"/>
    </source>
</evidence>